<dbReference type="Proteomes" id="UP000229236">
    <property type="component" value="Unassembled WGS sequence"/>
</dbReference>
<evidence type="ECO:0000313" key="2">
    <source>
        <dbReference type="EMBL" id="PJB84129.1"/>
    </source>
</evidence>
<protein>
    <submittedName>
        <fullName evidence="2">Uncharacterized protein</fullName>
    </submittedName>
</protein>
<reference evidence="3" key="1">
    <citation type="submission" date="2017-09" db="EMBL/GenBank/DDBJ databases">
        <title>Depth-based differentiation of microbial function through sediment-hosted aquifers and enrichment of novel symbionts in the deep terrestrial subsurface.</title>
        <authorList>
            <person name="Probst A.J."/>
            <person name="Ladd B."/>
            <person name="Jarett J.K."/>
            <person name="Geller-Mcgrath D.E."/>
            <person name="Sieber C.M.K."/>
            <person name="Emerson J.B."/>
            <person name="Anantharaman K."/>
            <person name="Thomas B.C."/>
            <person name="Malmstrom R."/>
            <person name="Stieglmeier M."/>
            <person name="Klingl A."/>
            <person name="Woyke T."/>
            <person name="Ryan C.M."/>
            <person name="Banfield J.F."/>
        </authorList>
    </citation>
    <scope>NUCLEOTIDE SEQUENCE [LARGE SCALE GENOMIC DNA]</scope>
</reference>
<accession>A0A2M8DAE2</accession>
<gene>
    <name evidence="2" type="ORF">CO088_00160</name>
</gene>
<keyword evidence="1" id="KW-0732">Signal</keyword>
<organism evidence="2 3">
    <name type="scientific">Candidatus Yonathbacteria bacterium CG_4_9_14_0_8_um_filter_46_47</name>
    <dbReference type="NCBI Taxonomy" id="1975106"/>
    <lineage>
        <taxon>Bacteria</taxon>
        <taxon>Candidatus Yonathiibacteriota</taxon>
    </lineage>
</organism>
<dbReference type="AlphaFoldDB" id="A0A2M8DAE2"/>
<evidence type="ECO:0000313" key="3">
    <source>
        <dbReference type="Proteomes" id="UP000229236"/>
    </source>
</evidence>
<comment type="caution">
    <text evidence="2">The sequence shown here is derived from an EMBL/GenBank/DDBJ whole genome shotgun (WGS) entry which is preliminary data.</text>
</comment>
<feature type="signal peptide" evidence="1">
    <location>
        <begin position="1"/>
        <end position="29"/>
    </location>
</feature>
<feature type="chain" id="PRO_5014928651" evidence="1">
    <location>
        <begin position="30"/>
        <end position="78"/>
    </location>
</feature>
<feature type="non-terminal residue" evidence="2">
    <location>
        <position position="78"/>
    </location>
</feature>
<proteinExistence type="predicted"/>
<evidence type="ECO:0000256" key="1">
    <source>
        <dbReference type="SAM" id="SignalP"/>
    </source>
</evidence>
<sequence length="78" mass="8404">MNISGSMLQKIIIFLLLAATLLFSGRAFAAYNGSGPGHGQIITAWNTPDVNQSYTIVDPIIVSGNWQLDPNETANIKI</sequence>
<dbReference type="EMBL" id="PFTM01000006">
    <property type="protein sequence ID" value="PJB84129.1"/>
    <property type="molecule type" value="Genomic_DNA"/>
</dbReference>
<name>A0A2M8DAE2_9BACT</name>